<evidence type="ECO:0000313" key="3">
    <source>
        <dbReference type="Proteomes" id="UP000430692"/>
    </source>
</evidence>
<proteinExistence type="predicted"/>
<dbReference type="Proteomes" id="UP000430692">
    <property type="component" value="Unassembled WGS sequence"/>
</dbReference>
<evidence type="ECO:0000313" key="2">
    <source>
        <dbReference type="EMBL" id="MXQ54557.1"/>
    </source>
</evidence>
<keyword evidence="1" id="KW-0472">Membrane</keyword>
<evidence type="ECO:0000256" key="1">
    <source>
        <dbReference type="SAM" id="Phobius"/>
    </source>
</evidence>
<organism evidence="2 3">
    <name type="scientific">Shimazuella alba</name>
    <dbReference type="NCBI Taxonomy" id="2690964"/>
    <lineage>
        <taxon>Bacteria</taxon>
        <taxon>Bacillati</taxon>
        <taxon>Bacillota</taxon>
        <taxon>Bacilli</taxon>
        <taxon>Bacillales</taxon>
        <taxon>Thermoactinomycetaceae</taxon>
        <taxon>Shimazuella</taxon>
    </lineage>
</organism>
<feature type="transmembrane region" description="Helical" evidence="1">
    <location>
        <begin position="70"/>
        <end position="88"/>
    </location>
</feature>
<feature type="transmembrane region" description="Helical" evidence="1">
    <location>
        <begin position="100"/>
        <end position="118"/>
    </location>
</feature>
<feature type="transmembrane region" description="Helical" evidence="1">
    <location>
        <begin position="12"/>
        <end position="35"/>
    </location>
</feature>
<dbReference type="EMBL" id="WUUL01000008">
    <property type="protein sequence ID" value="MXQ54557.1"/>
    <property type="molecule type" value="Genomic_DNA"/>
</dbReference>
<comment type="caution">
    <text evidence="2">The sequence shown here is derived from an EMBL/GenBank/DDBJ whole genome shotgun (WGS) entry which is preliminary data.</text>
</comment>
<feature type="transmembrane region" description="Helical" evidence="1">
    <location>
        <begin position="41"/>
        <end position="63"/>
    </location>
</feature>
<dbReference type="RefSeq" id="WP_160801913.1">
    <property type="nucleotide sequence ID" value="NZ_WUUL01000008.1"/>
</dbReference>
<dbReference type="AlphaFoldDB" id="A0A6I4VSK1"/>
<keyword evidence="1" id="KW-0812">Transmembrane</keyword>
<keyword evidence="1" id="KW-1133">Transmembrane helix</keyword>
<sequence>MKLNRLRILQAGGLGFVIMLPLGYLIEQLFTILQFQMDPNLAIILLTIPVVVIGEIAVGYWIGRHVDKQLFFHVFLANMLIVIMNYLINFFVYGMLNKNVGSVLIVTVLIAWPTAIMVRKIRLRSRR</sequence>
<gene>
    <name evidence="2" type="ORF">GSM42_12710</name>
</gene>
<protein>
    <submittedName>
        <fullName evidence="2">Uncharacterized protein</fullName>
    </submittedName>
</protein>
<name>A0A6I4VSK1_9BACL</name>
<reference evidence="2 3" key="1">
    <citation type="submission" date="2019-12" db="EMBL/GenBank/DDBJ databases">
        <title>Whole-genome analyses of novel actinobacteria.</title>
        <authorList>
            <person name="Sahin N."/>
            <person name="Saygin H."/>
        </authorList>
    </citation>
    <scope>NUCLEOTIDE SEQUENCE [LARGE SCALE GENOMIC DNA]</scope>
    <source>
        <strain evidence="2 3">KC615</strain>
    </source>
</reference>
<keyword evidence="3" id="KW-1185">Reference proteome</keyword>
<accession>A0A6I4VSK1</accession>